<dbReference type="EMBL" id="CP003557">
    <property type="protein sequence ID" value="AFN74327.1"/>
    <property type="molecule type" value="Genomic_DNA"/>
</dbReference>
<evidence type="ECO:0008006" key="3">
    <source>
        <dbReference type="Google" id="ProtNLM"/>
    </source>
</evidence>
<dbReference type="Proteomes" id="UP000009011">
    <property type="component" value="Chromosome"/>
</dbReference>
<evidence type="ECO:0000313" key="1">
    <source>
        <dbReference type="EMBL" id="AFN74327.1"/>
    </source>
</evidence>
<dbReference type="RefSeq" id="WP_014855763.1">
    <property type="nucleotide sequence ID" value="NC_018178.1"/>
</dbReference>
<reference evidence="1 2" key="1">
    <citation type="journal article" date="2013" name="PLoS ONE">
        <title>Genomic analysis of Melioribacter roseus, facultatively anaerobic organotrophic bacterium representing a novel deep lineage within Bacteriodetes/Chlorobi group.</title>
        <authorList>
            <person name="Kadnikov V.V."/>
            <person name="Mardanov A.V."/>
            <person name="Podosokorskaya O.A."/>
            <person name="Gavrilov S.N."/>
            <person name="Kublanov I.V."/>
            <person name="Beletsky A.V."/>
            <person name="Bonch-Osmolovskaya E.A."/>
            <person name="Ravin N.V."/>
        </authorList>
    </citation>
    <scope>NUCLEOTIDE SEQUENCE [LARGE SCALE GENOMIC DNA]</scope>
    <source>
        <strain evidence="2">JCM 17771 / P3M-2</strain>
    </source>
</reference>
<dbReference type="AlphaFoldDB" id="I6YUT0"/>
<gene>
    <name evidence="1" type="ordered locus">MROS_1088</name>
</gene>
<keyword evidence="2" id="KW-1185">Reference proteome</keyword>
<name>I6YUT0_MELRP</name>
<dbReference type="PROSITE" id="PS51257">
    <property type="entry name" value="PROKAR_LIPOPROTEIN"/>
    <property type="match status" value="1"/>
</dbReference>
<organism evidence="1 2">
    <name type="scientific">Melioribacter roseus (strain DSM 23840 / JCM 17771 / VKM B-2668 / P3M-2)</name>
    <dbReference type="NCBI Taxonomy" id="1191523"/>
    <lineage>
        <taxon>Bacteria</taxon>
        <taxon>Pseudomonadati</taxon>
        <taxon>Ignavibacteriota</taxon>
        <taxon>Ignavibacteria</taxon>
        <taxon>Ignavibacteriales</taxon>
        <taxon>Melioribacteraceae</taxon>
        <taxon>Melioribacter</taxon>
    </lineage>
</organism>
<dbReference type="KEGG" id="mro:MROS_1088"/>
<accession>I6YUT0</accession>
<dbReference type="HOGENOM" id="CLU_775694_0_0_10"/>
<proteinExistence type="predicted"/>
<dbReference type="STRING" id="1191523.MROS_1088"/>
<protein>
    <recommendedName>
        <fullName evidence="3">Photosynthesis system II assembly factor Ycf48/Hcf136-like domain-containing protein</fullName>
    </recommendedName>
</protein>
<sequence>MRKLMINICIIGGLISCNDSTTDSNPPFKHPKEMTWTADTLSPAPEAIQLMPVDLIAFDHDDIWIACWSDVARRVMWHFNGSSWIDSDIQGQSGPIGLSAIAGFSSHDLWAGGFYGYNSSYYAALSHFNGLRWSKTDLNIEGEILDMTTDEEGNIWACGRNGVVLKYSQSSETWSVDTIKIFFPYSVSYFLKSIQQYNNKIFILATSTNQNTLIEKYFFISGNIDNWAIEDSMTLDSPSSVIKWGYRGLYASDFNKLYSFGLGGIWEYQNGTSIKIKDVNGAINDVYGINEDYLFAVGDYKKVLFYDGALWINLSQYLITDDPTFTYWRVWTNGYQTVIAGYGNVDGITKTIVWRGR</sequence>
<evidence type="ECO:0000313" key="2">
    <source>
        <dbReference type="Proteomes" id="UP000009011"/>
    </source>
</evidence>
<dbReference type="OrthoDB" id="9757809at2"/>